<feature type="domain" description="CyaD-like alpha-helical hairpin" evidence="11">
    <location>
        <begin position="116"/>
        <end position="290"/>
    </location>
</feature>
<evidence type="ECO:0000256" key="6">
    <source>
        <dbReference type="ARBA" id="ARBA00022692"/>
    </source>
</evidence>
<keyword evidence="7" id="KW-1133">Transmembrane helix</keyword>
<comment type="similarity">
    <text evidence="2 9">Belongs to the membrane fusion protein (MFP) (TC 8.A.1) family.</text>
</comment>
<evidence type="ECO:0000256" key="9">
    <source>
        <dbReference type="RuleBase" id="RU365093"/>
    </source>
</evidence>
<dbReference type="Pfam" id="PF26002">
    <property type="entry name" value="Beta-barrel_AprE"/>
    <property type="match status" value="1"/>
</dbReference>
<dbReference type="Gene3D" id="2.40.50.100">
    <property type="match status" value="1"/>
</dbReference>
<evidence type="ECO:0000259" key="11">
    <source>
        <dbReference type="Pfam" id="PF25988"/>
    </source>
</evidence>
<dbReference type="InterPro" id="IPR006144">
    <property type="entry name" value="Secretion_HlyD_CS"/>
</dbReference>
<dbReference type="GO" id="GO:0009306">
    <property type="term" value="P:protein secretion"/>
    <property type="evidence" value="ECO:0007669"/>
    <property type="project" value="InterPro"/>
</dbReference>
<dbReference type="Pfam" id="PF25988">
    <property type="entry name" value="HH_CyaD"/>
    <property type="match status" value="1"/>
</dbReference>
<dbReference type="SUPFAM" id="SSF111369">
    <property type="entry name" value="HlyD-like secretion proteins"/>
    <property type="match status" value="1"/>
</dbReference>
<sequence>MGLLHRIKDKWQQRAKLGDRHVARQEVEFLPAALEIREKPPHPATRITAWTLLALFSIGVIWACVGEVDIVATAEGKIVPSGQVKQIQPYELGIVSRILVHEGQQVKAGDPLVILDQGQTAADEKRLSQEVLQNRLNAWRLEQLAAFVGSFNQPAQFKAPHAVRDEANSMNFGDKSRLPEASEYQRKQQQLLLTQQQQAYQAQYRQLEQQLLNKKAEKQVNATLITKLSGTLPLISQRVAALKTLMDKKMTARVQYLELEQERIEQQQDLAAARAQQAQLNAQIADLQQQQASLQASTHSEYLQQRVDLDRAYLSLQEELNKARDLNRKQLLTSPVDGIVQDLAIHTVGGVVTSAQELMKIVPENQTLEVEAWLQNQDIGFVETAQSAEIKIHTFPFTKYGVIDGAIEKISADAIADEQQGLIYKTTVSMDKTWLNVEGKKVNLVPGMGVSVEVKTGKRLLIEYILTPLLKYKMDSVEER</sequence>
<dbReference type="EMBL" id="FNRJ01000008">
    <property type="protein sequence ID" value="SEA84165.1"/>
    <property type="molecule type" value="Genomic_DNA"/>
</dbReference>
<name>A0A1H4EGI9_9GAMM</name>
<keyword evidence="10" id="KW-0175">Coiled coil</keyword>
<dbReference type="GO" id="GO:0005886">
    <property type="term" value="C:plasma membrane"/>
    <property type="evidence" value="ECO:0007669"/>
    <property type="project" value="UniProtKB-SubCell"/>
</dbReference>
<evidence type="ECO:0000256" key="3">
    <source>
        <dbReference type="ARBA" id="ARBA00022448"/>
    </source>
</evidence>
<dbReference type="Proteomes" id="UP000242469">
    <property type="component" value="Unassembled WGS sequence"/>
</dbReference>
<keyword evidence="8" id="KW-0472">Membrane</keyword>
<dbReference type="NCBIfam" id="TIGR01843">
    <property type="entry name" value="type_I_hlyD"/>
    <property type="match status" value="1"/>
</dbReference>
<gene>
    <name evidence="13" type="ORF">SAMN02745729_10884</name>
</gene>
<keyword evidence="5 9" id="KW-0997">Cell inner membrane</keyword>
<dbReference type="OrthoDB" id="9775513at2"/>
<evidence type="ECO:0000256" key="7">
    <source>
        <dbReference type="ARBA" id="ARBA00022989"/>
    </source>
</evidence>
<protein>
    <recommendedName>
        <fullName evidence="9">Membrane fusion protein (MFP) family protein</fullName>
    </recommendedName>
</protein>
<evidence type="ECO:0000256" key="4">
    <source>
        <dbReference type="ARBA" id="ARBA00022475"/>
    </source>
</evidence>
<dbReference type="InterPro" id="IPR010129">
    <property type="entry name" value="T1SS_HlyD"/>
</dbReference>
<accession>A0A1H4EGI9</accession>
<evidence type="ECO:0000256" key="8">
    <source>
        <dbReference type="ARBA" id="ARBA00023136"/>
    </source>
</evidence>
<dbReference type="PROSITE" id="PS00543">
    <property type="entry name" value="HLYD_FAMILY"/>
    <property type="match status" value="1"/>
</dbReference>
<keyword evidence="14" id="KW-1185">Reference proteome</keyword>
<keyword evidence="6" id="KW-0812">Transmembrane</keyword>
<evidence type="ECO:0000259" key="12">
    <source>
        <dbReference type="Pfam" id="PF26002"/>
    </source>
</evidence>
<reference evidence="14" key="1">
    <citation type="submission" date="2016-10" db="EMBL/GenBank/DDBJ databases">
        <authorList>
            <person name="Varghese N."/>
            <person name="Submissions S."/>
        </authorList>
    </citation>
    <scope>NUCLEOTIDE SEQUENCE [LARGE SCALE GENOMIC DNA]</scope>
    <source>
        <strain evidence="14">DSM 11526</strain>
    </source>
</reference>
<organism evidence="13 14">
    <name type="scientific">Marinobacterium iners DSM 11526</name>
    <dbReference type="NCBI Taxonomy" id="1122198"/>
    <lineage>
        <taxon>Bacteria</taxon>
        <taxon>Pseudomonadati</taxon>
        <taxon>Pseudomonadota</taxon>
        <taxon>Gammaproteobacteria</taxon>
        <taxon>Oceanospirillales</taxon>
        <taxon>Oceanospirillaceae</taxon>
        <taxon>Marinobacterium</taxon>
    </lineage>
</organism>
<dbReference type="RefSeq" id="WP_091826659.1">
    <property type="nucleotide sequence ID" value="NZ_FNRJ01000008.1"/>
</dbReference>
<feature type="coiled-coil region" evidence="10">
    <location>
        <begin position="242"/>
        <end position="329"/>
    </location>
</feature>
<keyword evidence="4 9" id="KW-1003">Cell membrane</keyword>
<evidence type="ECO:0000256" key="1">
    <source>
        <dbReference type="ARBA" id="ARBA00004377"/>
    </source>
</evidence>
<evidence type="ECO:0000313" key="14">
    <source>
        <dbReference type="Proteomes" id="UP000242469"/>
    </source>
</evidence>
<evidence type="ECO:0000256" key="5">
    <source>
        <dbReference type="ARBA" id="ARBA00022519"/>
    </source>
</evidence>
<dbReference type="PRINTS" id="PR01490">
    <property type="entry name" value="RTXTOXIND"/>
</dbReference>
<feature type="coiled-coil region" evidence="10">
    <location>
        <begin position="190"/>
        <end position="217"/>
    </location>
</feature>
<comment type="subcellular location">
    <subcellularLocation>
        <location evidence="1 9">Cell inner membrane</location>
        <topology evidence="1 9">Single-pass membrane protein</topology>
    </subcellularLocation>
</comment>
<dbReference type="PANTHER" id="PTHR30386">
    <property type="entry name" value="MEMBRANE FUSION SUBUNIT OF EMRAB-TOLC MULTIDRUG EFFLUX PUMP"/>
    <property type="match status" value="1"/>
</dbReference>
<dbReference type="STRING" id="1122198.SAMN02745729_10884"/>
<evidence type="ECO:0000313" key="13">
    <source>
        <dbReference type="EMBL" id="SEA84165.1"/>
    </source>
</evidence>
<dbReference type="InterPro" id="IPR058982">
    <property type="entry name" value="Beta-barrel_AprE"/>
</dbReference>
<keyword evidence="3 9" id="KW-0813">Transport</keyword>
<evidence type="ECO:0000256" key="2">
    <source>
        <dbReference type="ARBA" id="ARBA00009477"/>
    </source>
</evidence>
<feature type="domain" description="AprE-like beta-barrel" evidence="12">
    <location>
        <begin position="368"/>
        <end position="457"/>
    </location>
</feature>
<dbReference type="AlphaFoldDB" id="A0A1H4EGI9"/>
<dbReference type="Gene3D" id="2.40.30.170">
    <property type="match status" value="1"/>
</dbReference>
<dbReference type="InterPro" id="IPR050739">
    <property type="entry name" value="MFP"/>
</dbReference>
<evidence type="ECO:0000256" key="10">
    <source>
        <dbReference type="SAM" id="Coils"/>
    </source>
</evidence>
<dbReference type="PANTHER" id="PTHR30386:SF27">
    <property type="entry name" value="MEMBRANE FUSION PROTEIN (MFP) FAMILY PROTEIN"/>
    <property type="match status" value="1"/>
</dbReference>
<dbReference type="InterPro" id="IPR059040">
    <property type="entry name" value="HH_CyaD-like"/>
</dbReference>
<proteinExistence type="inferred from homology"/>